<sequence length="154" mass="17657">MYSVVGSRRVCSSFTAWNLLKESLSPYTRRSAGDSLSAEEEKEEMVVVVENDKEVEGQRRTKKEEEEEEDHVILLWYTSSVPGSDVPLTWHTLQLASLQDPEEWVCLSYGSDRASLAVYYPRVYLSRHEIRAIDLATLPRTCLASTFSLRFMSQ</sequence>
<dbReference type="AlphaFoldDB" id="A0AAV2NKL0"/>
<organism evidence="1 2">
    <name type="scientific">Lasius platythorax</name>
    <dbReference type="NCBI Taxonomy" id="488582"/>
    <lineage>
        <taxon>Eukaryota</taxon>
        <taxon>Metazoa</taxon>
        <taxon>Ecdysozoa</taxon>
        <taxon>Arthropoda</taxon>
        <taxon>Hexapoda</taxon>
        <taxon>Insecta</taxon>
        <taxon>Pterygota</taxon>
        <taxon>Neoptera</taxon>
        <taxon>Endopterygota</taxon>
        <taxon>Hymenoptera</taxon>
        <taxon>Apocrita</taxon>
        <taxon>Aculeata</taxon>
        <taxon>Formicoidea</taxon>
        <taxon>Formicidae</taxon>
        <taxon>Formicinae</taxon>
        <taxon>Lasius</taxon>
        <taxon>Lasius</taxon>
    </lineage>
</organism>
<evidence type="ECO:0000313" key="2">
    <source>
        <dbReference type="Proteomes" id="UP001497644"/>
    </source>
</evidence>
<evidence type="ECO:0000313" key="1">
    <source>
        <dbReference type="EMBL" id="CAL1679934.1"/>
    </source>
</evidence>
<name>A0AAV2NKL0_9HYME</name>
<dbReference type="Proteomes" id="UP001497644">
    <property type="component" value="Chromosome 2"/>
</dbReference>
<protein>
    <submittedName>
        <fullName evidence="1">Uncharacterized protein</fullName>
    </submittedName>
</protein>
<keyword evidence="2" id="KW-1185">Reference proteome</keyword>
<dbReference type="EMBL" id="OZ034825">
    <property type="protein sequence ID" value="CAL1679934.1"/>
    <property type="molecule type" value="Genomic_DNA"/>
</dbReference>
<proteinExistence type="predicted"/>
<reference evidence="1" key="1">
    <citation type="submission" date="2024-04" db="EMBL/GenBank/DDBJ databases">
        <authorList>
            <consortium name="Molecular Ecology Group"/>
        </authorList>
    </citation>
    <scope>NUCLEOTIDE SEQUENCE</scope>
</reference>
<gene>
    <name evidence="1" type="ORF">LPLAT_LOCUS6036</name>
</gene>
<accession>A0AAV2NKL0</accession>